<keyword evidence="3" id="KW-0813">Transport</keyword>
<reference evidence="9" key="1">
    <citation type="journal article" date="2020" name="mSystems">
        <title>Genome- and Community-Level Interaction Insights into Carbon Utilization and Element Cycling Functions of Hydrothermarchaeota in Hydrothermal Sediment.</title>
        <authorList>
            <person name="Zhou Z."/>
            <person name="Liu Y."/>
            <person name="Xu W."/>
            <person name="Pan J."/>
            <person name="Luo Z.H."/>
            <person name="Li M."/>
        </authorList>
    </citation>
    <scope>NUCLEOTIDE SEQUENCE [LARGE SCALE GENOMIC DNA]</scope>
    <source>
        <strain evidence="9">SpSt-1019</strain>
    </source>
</reference>
<dbReference type="Pfam" id="PF08352">
    <property type="entry name" value="oligo_HPY"/>
    <property type="match status" value="1"/>
</dbReference>
<feature type="domain" description="ABC transporter" evidence="8">
    <location>
        <begin position="4"/>
        <end position="256"/>
    </location>
</feature>
<dbReference type="FunFam" id="3.40.50.300:FF:000016">
    <property type="entry name" value="Oligopeptide ABC transporter ATP-binding component"/>
    <property type="match status" value="1"/>
</dbReference>
<comment type="subcellular location">
    <subcellularLocation>
        <location evidence="1">Cell inner membrane</location>
        <topology evidence="1">Peripheral membrane protein</topology>
    </subcellularLocation>
</comment>
<dbReference type="PROSITE" id="PS50893">
    <property type="entry name" value="ABC_TRANSPORTER_2"/>
    <property type="match status" value="1"/>
</dbReference>
<dbReference type="NCBIfam" id="TIGR01727">
    <property type="entry name" value="oligo_HPY"/>
    <property type="match status" value="1"/>
</dbReference>
<dbReference type="Pfam" id="PF00005">
    <property type="entry name" value="ABC_tran"/>
    <property type="match status" value="1"/>
</dbReference>
<evidence type="ECO:0000256" key="3">
    <source>
        <dbReference type="ARBA" id="ARBA00022448"/>
    </source>
</evidence>
<dbReference type="EMBL" id="DRUY01000138">
    <property type="protein sequence ID" value="HHI65721.1"/>
    <property type="molecule type" value="Genomic_DNA"/>
</dbReference>
<dbReference type="GO" id="GO:0015833">
    <property type="term" value="P:peptide transport"/>
    <property type="evidence" value="ECO:0007669"/>
    <property type="project" value="InterPro"/>
</dbReference>
<dbReference type="CDD" id="cd03257">
    <property type="entry name" value="ABC_NikE_OppD_transporters"/>
    <property type="match status" value="1"/>
</dbReference>
<keyword evidence="4" id="KW-1003">Cell membrane</keyword>
<dbReference type="AlphaFoldDB" id="A0A7C5KBS4"/>
<accession>A0A7C5KBS4</accession>
<dbReference type="InterPro" id="IPR013563">
    <property type="entry name" value="Oligopep_ABC_C"/>
</dbReference>
<gene>
    <name evidence="9" type="ORF">ENL70_04150</name>
</gene>
<dbReference type="SUPFAM" id="SSF52540">
    <property type="entry name" value="P-loop containing nucleoside triphosphate hydrolases"/>
    <property type="match status" value="1"/>
</dbReference>
<dbReference type="SMART" id="SM00382">
    <property type="entry name" value="AAA"/>
    <property type="match status" value="1"/>
</dbReference>
<protein>
    <submittedName>
        <fullName evidence="9">ABC transporter ATP-binding protein</fullName>
    </submittedName>
</protein>
<name>A0A7C5KBS4_9BACT</name>
<keyword evidence="5" id="KW-0547">Nucleotide-binding</keyword>
<evidence type="ECO:0000256" key="6">
    <source>
        <dbReference type="ARBA" id="ARBA00022840"/>
    </source>
</evidence>
<evidence type="ECO:0000313" key="9">
    <source>
        <dbReference type="EMBL" id="HHI65721.1"/>
    </source>
</evidence>
<comment type="similarity">
    <text evidence="2">Belongs to the ABC transporter superfamily.</text>
</comment>
<comment type="caution">
    <text evidence="9">The sequence shown here is derived from an EMBL/GenBank/DDBJ whole genome shotgun (WGS) entry which is preliminary data.</text>
</comment>
<dbReference type="InterPro" id="IPR050388">
    <property type="entry name" value="ABC_Ni/Peptide_Import"/>
</dbReference>
<keyword evidence="7" id="KW-0472">Membrane</keyword>
<sequence>MVLLEVKNLTLGFYSEKNKKWLKALNNINFSLNKNEFLGIVGESGSGKTILANSILNLIPKQGKIISGSVLFKDKDILKLSENEVRKIRGKDIAIIFQDPMSSLHPLLTVKDQIVETLHAHGLINKTDALDITMNLLKDVKIDLPELVLNKYPFMLSGGIRQRVMIAIAISCSPEIVIADEPTTALDVTVQKDILALIKGFKKNLNFSFILVSHDLGVIWENTDRVIVLYCGRIMESGKTKEVLRNPLHPYTFGLLSSIPRRTGNKLEILKEIKGSIPSLQDFPEEICPFLERCNFATKRCHDPVSLEQIDDDRFVACFNKGMFR</sequence>
<evidence type="ECO:0000256" key="2">
    <source>
        <dbReference type="ARBA" id="ARBA00005417"/>
    </source>
</evidence>
<dbReference type="PANTHER" id="PTHR43297">
    <property type="entry name" value="OLIGOPEPTIDE TRANSPORT ATP-BINDING PROTEIN APPD"/>
    <property type="match status" value="1"/>
</dbReference>
<evidence type="ECO:0000259" key="8">
    <source>
        <dbReference type="PROSITE" id="PS50893"/>
    </source>
</evidence>
<dbReference type="Gene3D" id="3.40.50.300">
    <property type="entry name" value="P-loop containing nucleotide triphosphate hydrolases"/>
    <property type="match status" value="1"/>
</dbReference>
<evidence type="ECO:0000256" key="1">
    <source>
        <dbReference type="ARBA" id="ARBA00004417"/>
    </source>
</evidence>
<evidence type="ECO:0000256" key="4">
    <source>
        <dbReference type="ARBA" id="ARBA00022475"/>
    </source>
</evidence>
<organism evidence="9">
    <name type="scientific">Thermodesulfobium narugense</name>
    <dbReference type="NCBI Taxonomy" id="184064"/>
    <lineage>
        <taxon>Bacteria</taxon>
        <taxon>Pseudomonadati</taxon>
        <taxon>Thermodesulfobiota</taxon>
        <taxon>Thermodesulfobiia</taxon>
        <taxon>Thermodesulfobiales</taxon>
        <taxon>Thermodesulfobiaceae</taxon>
        <taxon>Thermodesulfobium</taxon>
    </lineage>
</organism>
<dbReference type="PANTHER" id="PTHR43297:SF2">
    <property type="entry name" value="DIPEPTIDE TRANSPORT ATP-BINDING PROTEIN DPPD"/>
    <property type="match status" value="1"/>
</dbReference>
<dbReference type="InterPro" id="IPR003439">
    <property type="entry name" value="ABC_transporter-like_ATP-bd"/>
</dbReference>
<dbReference type="GO" id="GO:0016887">
    <property type="term" value="F:ATP hydrolysis activity"/>
    <property type="evidence" value="ECO:0007669"/>
    <property type="project" value="InterPro"/>
</dbReference>
<dbReference type="InterPro" id="IPR003593">
    <property type="entry name" value="AAA+_ATPase"/>
</dbReference>
<dbReference type="GO" id="GO:0005524">
    <property type="term" value="F:ATP binding"/>
    <property type="evidence" value="ECO:0007669"/>
    <property type="project" value="UniProtKB-KW"/>
</dbReference>
<evidence type="ECO:0000256" key="5">
    <source>
        <dbReference type="ARBA" id="ARBA00022741"/>
    </source>
</evidence>
<dbReference type="InterPro" id="IPR027417">
    <property type="entry name" value="P-loop_NTPase"/>
</dbReference>
<proteinExistence type="inferred from homology"/>
<dbReference type="GO" id="GO:0005886">
    <property type="term" value="C:plasma membrane"/>
    <property type="evidence" value="ECO:0007669"/>
    <property type="project" value="UniProtKB-SubCell"/>
</dbReference>
<keyword evidence="6 9" id="KW-0067">ATP-binding</keyword>
<evidence type="ECO:0000256" key="7">
    <source>
        <dbReference type="ARBA" id="ARBA00023136"/>
    </source>
</evidence>